<keyword evidence="2" id="KW-0815">Transposition</keyword>
<proteinExistence type="inferred from homology"/>
<dbReference type="EMBL" id="CP003929">
    <property type="protein sequence ID" value="AGB37711.1"/>
    <property type="molecule type" value="Genomic_DNA"/>
</dbReference>
<feature type="region of interest" description="Disordered" evidence="6">
    <location>
        <begin position="384"/>
        <end position="409"/>
    </location>
</feature>
<dbReference type="GO" id="GO:0006310">
    <property type="term" value="P:DNA recombination"/>
    <property type="evidence" value="ECO:0007669"/>
    <property type="project" value="UniProtKB-KW"/>
</dbReference>
<keyword evidence="3" id="KW-0238">DNA-binding</keyword>
<dbReference type="InterPro" id="IPR010095">
    <property type="entry name" value="Cas12f1-like_TNB"/>
</dbReference>
<evidence type="ECO:0000256" key="6">
    <source>
        <dbReference type="SAM" id="MobiDB-lite"/>
    </source>
</evidence>
<feature type="domain" description="Cas12f1-like TNB" evidence="8">
    <location>
        <begin position="305"/>
        <end position="368"/>
    </location>
</feature>
<dbReference type="STRING" id="694430.Natoc_1921"/>
<keyword evidence="4" id="KW-0233">DNA recombination</keyword>
<evidence type="ECO:0000256" key="4">
    <source>
        <dbReference type="ARBA" id="ARBA00023172"/>
    </source>
</evidence>
<comment type="similarity">
    <text evidence="1">In the C-terminal section; belongs to the transposase 35 family.</text>
</comment>
<dbReference type="Pfam" id="PF07282">
    <property type="entry name" value="Cas12f1-like_TNB"/>
    <property type="match status" value="1"/>
</dbReference>
<evidence type="ECO:0000259" key="7">
    <source>
        <dbReference type="Pfam" id="PF01385"/>
    </source>
</evidence>
<evidence type="ECO:0000256" key="3">
    <source>
        <dbReference type="ARBA" id="ARBA00023125"/>
    </source>
</evidence>
<dbReference type="GO" id="GO:0003677">
    <property type="term" value="F:DNA binding"/>
    <property type="evidence" value="ECO:0007669"/>
    <property type="project" value="UniProtKB-KW"/>
</dbReference>
<protein>
    <submittedName>
        <fullName evidence="9">Transposase</fullName>
    </submittedName>
</protein>
<dbReference type="GeneID" id="14405005"/>
<gene>
    <name evidence="9" type="ORF">Natoc_1921</name>
</gene>
<dbReference type="Proteomes" id="UP000010878">
    <property type="component" value="Chromosome"/>
</dbReference>
<feature type="domain" description="Probable transposase IS891/IS1136/IS1341" evidence="7">
    <location>
        <begin position="192"/>
        <end position="292"/>
    </location>
</feature>
<dbReference type="eggNOG" id="arCOG00684">
    <property type="taxonomic scope" value="Archaea"/>
</dbReference>
<evidence type="ECO:0000313" key="9">
    <source>
        <dbReference type="EMBL" id="AGB37711.1"/>
    </source>
</evidence>
<feature type="compositionally biased region" description="Polar residues" evidence="6">
    <location>
        <begin position="396"/>
        <end position="409"/>
    </location>
</feature>
<dbReference type="NCBIfam" id="NF040570">
    <property type="entry name" value="guided_TnpB"/>
    <property type="match status" value="1"/>
</dbReference>
<dbReference type="HOGENOM" id="CLU_032903_0_1_2"/>
<evidence type="ECO:0000313" key="10">
    <source>
        <dbReference type="Proteomes" id="UP000010878"/>
    </source>
</evidence>
<sequence length="437" mass="49487">MVEEAFKYAAEPEDTTTAKSAWSAIQTCREVYNHALTQEYKPAPDYDKPSYTAMQNKLPQWKREWSEWSSVYSKCLQMAVRRIKHSETILGKLKERGFDVGELKWKSPRDYRSITYNQFDFDVDSNTGRTNHATVELSKIGTFHLTFHRPLPDDADIKEVILKKQKTGDWTVSIMVEYDADYPENPTVEDIDVEDTVGIDLGITTFIHDSDGRAFKPLDEEDDRERIEKRHQAVSRKEHESNNWNKARQRLARAYERLSNKRKAYREALANAYTKRYDAVFLEDLNVGSMMQQNGNSRNIASMSWYETLQTFQRLGEKNGCHVVLVPPEGTTKRCVQCGCESGKPLWVREHSCPSCGFTTDRDQNAALEVQRLGLLELGEVEDESGVGQELAESTPAETGTAAGSRSSSFRDVIPASAVVDTGSPTLKERAAVAASE</sequence>
<keyword evidence="10" id="KW-1185">Reference proteome</keyword>
<evidence type="ECO:0000256" key="5">
    <source>
        <dbReference type="SAM" id="Coils"/>
    </source>
</evidence>
<keyword evidence="5" id="KW-0175">Coiled coil</keyword>
<name>L0JY73_9EURY</name>
<dbReference type="GO" id="GO:0032196">
    <property type="term" value="P:transposition"/>
    <property type="evidence" value="ECO:0007669"/>
    <property type="project" value="UniProtKB-KW"/>
</dbReference>
<organism evidence="9 10">
    <name type="scientific">Natronococcus occultus SP4</name>
    <dbReference type="NCBI Taxonomy" id="694430"/>
    <lineage>
        <taxon>Archaea</taxon>
        <taxon>Methanobacteriati</taxon>
        <taxon>Methanobacteriota</taxon>
        <taxon>Stenosarchaea group</taxon>
        <taxon>Halobacteria</taxon>
        <taxon>Halobacteriales</taxon>
        <taxon>Natrialbaceae</taxon>
        <taxon>Natronococcus</taxon>
    </lineage>
</organism>
<dbReference type="RefSeq" id="WP_015321155.1">
    <property type="nucleotide sequence ID" value="NC_019974.1"/>
</dbReference>
<evidence type="ECO:0000259" key="8">
    <source>
        <dbReference type="Pfam" id="PF07282"/>
    </source>
</evidence>
<dbReference type="InterPro" id="IPR001959">
    <property type="entry name" value="Transposase"/>
</dbReference>
<evidence type="ECO:0000256" key="2">
    <source>
        <dbReference type="ARBA" id="ARBA00022578"/>
    </source>
</evidence>
<accession>L0JY73</accession>
<evidence type="ECO:0000256" key="1">
    <source>
        <dbReference type="ARBA" id="ARBA00008761"/>
    </source>
</evidence>
<feature type="coiled-coil region" evidence="5">
    <location>
        <begin position="241"/>
        <end position="275"/>
    </location>
</feature>
<dbReference type="KEGG" id="nou:Natoc_1921"/>
<reference evidence="9 10" key="1">
    <citation type="submission" date="2012-11" db="EMBL/GenBank/DDBJ databases">
        <title>FINISHED of Natronococcus occultus SP4, DSM 3396.</title>
        <authorList>
            <consortium name="DOE Joint Genome Institute"/>
            <person name="Eisen J."/>
            <person name="Huntemann M."/>
            <person name="Wei C.-L."/>
            <person name="Han J."/>
            <person name="Detter J.C."/>
            <person name="Han C."/>
            <person name="Tapia R."/>
            <person name="Chen A."/>
            <person name="Kyrpides N."/>
            <person name="Mavromatis K."/>
            <person name="Markowitz V."/>
            <person name="Szeto E."/>
            <person name="Ivanova N."/>
            <person name="Mikhailova N."/>
            <person name="Ovchinnikova G."/>
            <person name="Pagani I."/>
            <person name="Pati A."/>
            <person name="Goodwin L."/>
            <person name="Nordberg H.P."/>
            <person name="Cantor M.N."/>
            <person name="Hua S.X."/>
            <person name="Woyke T."/>
            <person name="Eisen J."/>
            <person name="Klenk H.-P."/>
            <person name="Klenk H.-P."/>
        </authorList>
    </citation>
    <scope>NUCLEOTIDE SEQUENCE [LARGE SCALE GENOMIC DNA]</scope>
    <source>
        <strain evidence="9 10">SP4</strain>
    </source>
</reference>
<dbReference type="AlphaFoldDB" id="L0JY73"/>
<dbReference type="OrthoDB" id="33505at2157"/>
<dbReference type="Pfam" id="PF01385">
    <property type="entry name" value="OrfB_IS605"/>
    <property type="match status" value="1"/>
</dbReference>